<dbReference type="Proteomes" id="UP000076962">
    <property type="component" value="Unassembled WGS sequence"/>
</dbReference>
<accession>A0A176RV10</accession>
<evidence type="ECO:0000313" key="1">
    <source>
        <dbReference type="EMBL" id="OAD19556.1"/>
    </source>
</evidence>
<protein>
    <submittedName>
        <fullName evidence="1">Uncharacterized protein</fullName>
    </submittedName>
</protein>
<organism evidence="1 2">
    <name type="scientific">Candidatus Thiomargarita nelsonii</name>
    <dbReference type="NCBI Taxonomy" id="1003181"/>
    <lineage>
        <taxon>Bacteria</taxon>
        <taxon>Pseudomonadati</taxon>
        <taxon>Pseudomonadota</taxon>
        <taxon>Gammaproteobacteria</taxon>
        <taxon>Thiotrichales</taxon>
        <taxon>Thiotrichaceae</taxon>
        <taxon>Thiomargarita</taxon>
    </lineage>
</organism>
<name>A0A176RV10_9GAMM</name>
<keyword evidence="2" id="KW-1185">Reference proteome</keyword>
<reference evidence="1 2" key="1">
    <citation type="submission" date="2016-05" db="EMBL/GenBank/DDBJ databases">
        <title>Single-cell genome of chain-forming Candidatus Thiomargarita nelsonii and comparison to other large sulfur-oxidizing bacteria.</title>
        <authorList>
            <person name="Winkel M."/>
            <person name="Salman V."/>
            <person name="Woyke T."/>
            <person name="Schulz-Vogt H."/>
            <person name="Richter M."/>
            <person name="Flood B."/>
            <person name="Bailey J."/>
            <person name="Amann R."/>
            <person name="Mussmann M."/>
        </authorList>
    </citation>
    <scope>NUCLEOTIDE SEQUENCE [LARGE SCALE GENOMIC DNA]</scope>
    <source>
        <strain evidence="1 2">THI036</strain>
    </source>
</reference>
<dbReference type="EMBL" id="LUTY01002752">
    <property type="protein sequence ID" value="OAD19556.1"/>
    <property type="molecule type" value="Genomic_DNA"/>
</dbReference>
<sequence length="79" mass="8961">MSKLLTRKSLCCKFGGQKFKHLMSSQKSSGKPVLIAYSKPCKSDKTSCKIMTKPLVNWKPFVSKLKPCLIRRTALKKSR</sequence>
<evidence type="ECO:0000313" key="2">
    <source>
        <dbReference type="Proteomes" id="UP000076962"/>
    </source>
</evidence>
<proteinExistence type="predicted"/>
<gene>
    <name evidence="1" type="ORF">THIOM_004801</name>
</gene>
<comment type="caution">
    <text evidence="1">The sequence shown here is derived from an EMBL/GenBank/DDBJ whole genome shotgun (WGS) entry which is preliminary data.</text>
</comment>
<dbReference type="AlphaFoldDB" id="A0A176RV10"/>